<dbReference type="Gene3D" id="3.40.640.10">
    <property type="entry name" value="Type I PLP-dependent aspartate aminotransferase-like (Major domain)"/>
    <property type="match status" value="1"/>
</dbReference>
<dbReference type="EC" id="1.4.4.2" evidence="5"/>
<dbReference type="GO" id="GO:0016594">
    <property type="term" value="F:glycine binding"/>
    <property type="evidence" value="ECO:0007669"/>
    <property type="project" value="TreeGrafter"/>
</dbReference>
<dbReference type="SUPFAM" id="SSF53383">
    <property type="entry name" value="PLP-dependent transferases"/>
    <property type="match status" value="1"/>
</dbReference>
<sequence length="522" mass="58042">MTATPNAPRLRRFHQARWDEPIIFEMSRKGQRGIFVAESEQEIKDETGPAENLIPQGLLRKNPPALPELGQMQVLRHFLRLSQETIGADINIDIGLGTCTMKYNPKIHEVFVRSPKIADLHPYQDESTVQGILEITYKVEQFLKEISGMDKFSFQPTSGTQAIYSNVAVARAYHEANGEGTQRDEVITTIFSHPGNAGAASAAGYRVITLMPDDSGLPDIKALKSVVSKRTAALLITNPEDTGIFNDRIKEIVDIVHSVGGLCIYDQANANGLLGITRAKEAGFDMCHFNLHKTFASPHGSQGPGTGAQGVVAKLARFLPKPTVEFDGEKYYLDYGRPDSIGKIRKFFGVPPVILRVYAYIVSLGEEGLRTVSEIAVLNNNYLLKKLLEIPGLSCPMGEGRRRIEQARLSWAELKEKTGVGTDAICRRVVDYGLQSYFTSHHPWLVPEPFTPEPVETYSKDDIDEYVAIIRQIAHEAFTDPDLVLNAPHNSTISVIDHEPLVNIEKFACTWRAFKKKTGQQE</sequence>
<dbReference type="InterPro" id="IPR015424">
    <property type="entry name" value="PyrdxlP-dep_Trfase"/>
</dbReference>
<evidence type="ECO:0000313" key="5">
    <source>
        <dbReference type="EMBL" id="QUL99271.1"/>
    </source>
</evidence>
<dbReference type="PANTHER" id="PTHR11773:SF1">
    <property type="entry name" value="GLYCINE DEHYDROGENASE (DECARBOXYLATING), MITOCHONDRIAL"/>
    <property type="match status" value="1"/>
</dbReference>
<protein>
    <submittedName>
        <fullName evidence="5">Aminomethyl-transferring glycine dehydrogenase subunit GcvPB</fullName>
        <ecNumber evidence="5">1.4.4.2</ecNumber>
    </submittedName>
</protein>
<dbReference type="InterPro" id="IPR049316">
    <property type="entry name" value="GDC-P_C"/>
</dbReference>
<dbReference type="PANTHER" id="PTHR11773">
    <property type="entry name" value="GLYCINE DEHYDROGENASE, DECARBOXYLATING"/>
    <property type="match status" value="1"/>
</dbReference>
<evidence type="ECO:0000256" key="1">
    <source>
        <dbReference type="ARBA" id="ARBA00003788"/>
    </source>
</evidence>
<dbReference type="Gene3D" id="6.20.440.10">
    <property type="match status" value="1"/>
</dbReference>
<proteinExistence type="predicted"/>
<reference evidence="5" key="1">
    <citation type="submission" date="2020-10" db="EMBL/GenBank/DDBJ databases">
        <authorList>
            <person name="Kadnikov V."/>
            <person name="Beletsky A.V."/>
            <person name="Mardanov A.V."/>
            <person name="Karnachuk O.V."/>
            <person name="Ravin N.V."/>
        </authorList>
    </citation>
    <scope>NUCLEOTIDE SEQUENCE</scope>
    <source>
        <strain evidence="5">Bu02</strain>
    </source>
</reference>
<name>A0AAT9LE33_9FIRM</name>
<keyword evidence="2" id="KW-0663">Pyridoxal phosphate</keyword>
<dbReference type="GO" id="GO:0005829">
    <property type="term" value="C:cytosol"/>
    <property type="evidence" value="ECO:0007669"/>
    <property type="project" value="TreeGrafter"/>
</dbReference>
<dbReference type="NCBIfam" id="NF003346">
    <property type="entry name" value="PRK04366.1"/>
    <property type="match status" value="1"/>
</dbReference>
<dbReference type="InterPro" id="IPR020581">
    <property type="entry name" value="GDC_P"/>
</dbReference>
<reference evidence="5" key="2">
    <citation type="journal article" date="2023" name="Biology">
        <title>Prokaryotic Life Associated with Coal-Fire Gas Vents Revealed by Metagenomics.</title>
        <authorList>
            <person name="Kadnikov V.V."/>
            <person name="Mardanov A.V."/>
            <person name="Beletsky A.V."/>
            <person name="Karnachuk O.V."/>
            <person name="Ravin N.V."/>
        </authorList>
    </citation>
    <scope>NUCLEOTIDE SEQUENCE</scope>
    <source>
        <strain evidence="5">Bu02</strain>
    </source>
</reference>
<dbReference type="Pfam" id="PF21478">
    <property type="entry name" value="GcvP2_C"/>
    <property type="match status" value="1"/>
</dbReference>
<organism evidence="5">
    <name type="scientific">Candidatus Fermentithermobacillus carboniphilus</name>
    <dbReference type="NCBI Taxonomy" id="3085328"/>
    <lineage>
        <taxon>Bacteria</taxon>
        <taxon>Bacillati</taxon>
        <taxon>Bacillota</taxon>
        <taxon>Candidatus Fermentithermobacillia</taxon>
        <taxon>Candidatus Fermentithermobacillales</taxon>
        <taxon>Candidatus Fermentithermobacillaceae</taxon>
        <taxon>Candidatus Fermentithermobacillus</taxon>
    </lineage>
</organism>
<dbReference type="GO" id="GO:0030170">
    <property type="term" value="F:pyridoxal phosphate binding"/>
    <property type="evidence" value="ECO:0007669"/>
    <property type="project" value="TreeGrafter"/>
</dbReference>
<evidence type="ECO:0000259" key="3">
    <source>
        <dbReference type="Pfam" id="PF00266"/>
    </source>
</evidence>
<dbReference type="GO" id="GO:0004375">
    <property type="term" value="F:glycine dehydrogenase (decarboxylating) activity"/>
    <property type="evidence" value="ECO:0007669"/>
    <property type="project" value="UniProtKB-EC"/>
</dbReference>
<dbReference type="GO" id="GO:0005960">
    <property type="term" value="C:glycine cleavage complex"/>
    <property type="evidence" value="ECO:0007669"/>
    <property type="project" value="TreeGrafter"/>
</dbReference>
<dbReference type="EMBL" id="CP062796">
    <property type="protein sequence ID" value="QUL99271.1"/>
    <property type="molecule type" value="Genomic_DNA"/>
</dbReference>
<evidence type="ECO:0000259" key="4">
    <source>
        <dbReference type="Pfam" id="PF21478"/>
    </source>
</evidence>
<dbReference type="GO" id="GO:0019464">
    <property type="term" value="P:glycine decarboxylation via glycine cleavage system"/>
    <property type="evidence" value="ECO:0007669"/>
    <property type="project" value="TreeGrafter"/>
</dbReference>
<evidence type="ECO:0000256" key="2">
    <source>
        <dbReference type="ARBA" id="ARBA00022898"/>
    </source>
</evidence>
<dbReference type="AlphaFoldDB" id="A0AAT9LE33"/>
<accession>A0AAT9LE33</accession>
<dbReference type="Pfam" id="PF00266">
    <property type="entry name" value="Aminotran_5"/>
    <property type="match status" value="1"/>
</dbReference>
<keyword evidence="5" id="KW-0560">Oxidoreductase</keyword>
<dbReference type="InterPro" id="IPR015421">
    <property type="entry name" value="PyrdxlP-dep_Trfase_major"/>
</dbReference>
<feature type="domain" description="Aminotransferase class V" evidence="3">
    <location>
        <begin position="158"/>
        <end position="300"/>
    </location>
</feature>
<dbReference type="KEGG" id="fcz:IMF26_04230"/>
<comment type="function">
    <text evidence="1">The glycine cleavage system catalyzes the degradation of glycine. The P protein binds the alpha-amino group of glycine through its pyridoxal phosphate cofactor; CO(2) is released and the remaining methylamine moiety is then transferred to the lipoamide cofactor of the H protein.</text>
</comment>
<feature type="domain" description="Glycine dehydrogenase C-terminal" evidence="4">
    <location>
        <begin position="373"/>
        <end position="477"/>
    </location>
</feature>
<dbReference type="InterPro" id="IPR000192">
    <property type="entry name" value="Aminotrans_V_dom"/>
</dbReference>
<gene>
    <name evidence="5" type="primary">gcvPB</name>
    <name evidence="5" type="ORF">IMF26_04230</name>
</gene>